<name>A0A804I2I8_MUSAM</name>
<sequence>MKIRCLFSRGSFLFDNVNFWWKRY</sequence>
<dbReference type="AlphaFoldDB" id="A0A804I2I8"/>
<dbReference type="EnsemblPlants" id="Ma02_t13860.1">
    <property type="protein sequence ID" value="Ma02_p13860.1"/>
    <property type="gene ID" value="Ma02_g13860"/>
</dbReference>
<protein>
    <submittedName>
        <fullName evidence="1">Uncharacterized protein</fullName>
    </submittedName>
</protein>
<reference evidence="1" key="1">
    <citation type="submission" date="2021-05" db="UniProtKB">
        <authorList>
            <consortium name="EnsemblPlants"/>
        </authorList>
    </citation>
    <scope>IDENTIFICATION</scope>
    <source>
        <strain evidence="1">subsp. malaccensis</strain>
    </source>
</reference>
<organism evidence="1 2">
    <name type="scientific">Musa acuminata subsp. malaccensis</name>
    <name type="common">Wild banana</name>
    <name type="synonym">Musa malaccensis</name>
    <dbReference type="NCBI Taxonomy" id="214687"/>
    <lineage>
        <taxon>Eukaryota</taxon>
        <taxon>Viridiplantae</taxon>
        <taxon>Streptophyta</taxon>
        <taxon>Embryophyta</taxon>
        <taxon>Tracheophyta</taxon>
        <taxon>Spermatophyta</taxon>
        <taxon>Magnoliopsida</taxon>
        <taxon>Liliopsida</taxon>
        <taxon>Zingiberales</taxon>
        <taxon>Musaceae</taxon>
        <taxon>Musa</taxon>
    </lineage>
</organism>
<keyword evidence="2" id="KW-1185">Reference proteome</keyword>
<evidence type="ECO:0000313" key="2">
    <source>
        <dbReference type="Proteomes" id="UP000012960"/>
    </source>
</evidence>
<evidence type="ECO:0000313" key="1">
    <source>
        <dbReference type="EnsemblPlants" id="Ma02_p13860.1"/>
    </source>
</evidence>
<dbReference type="Proteomes" id="UP000012960">
    <property type="component" value="Unplaced"/>
</dbReference>
<proteinExistence type="predicted"/>
<accession>A0A804I2I8</accession>
<dbReference type="Gramene" id="Ma02_t13860.1">
    <property type="protein sequence ID" value="Ma02_p13860.1"/>
    <property type="gene ID" value="Ma02_g13860"/>
</dbReference>
<dbReference type="InParanoid" id="A0A804I2I8"/>